<dbReference type="PANTHER" id="PTHR43507:SF20">
    <property type="entry name" value="NADH-UBIQUINONE OXIDOREDUCTASE CHAIN 4"/>
    <property type="match status" value="1"/>
</dbReference>
<feature type="transmembrane region" description="Helical" evidence="16">
    <location>
        <begin position="23"/>
        <end position="40"/>
    </location>
</feature>
<keyword evidence="10 16" id="KW-1133">Transmembrane helix</keyword>
<evidence type="ECO:0000256" key="11">
    <source>
        <dbReference type="ARBA" id="ARBA00023027"/>
    </source>
</evidence>
<accession>A0A141AX66</accession>
<proteinExistence type="inferred from homology"/>
<keyword evidence="14 16" id="KW-0472">Membrane</keyword>
<feature type="transmembrane region" description="Helical" evidence="16">
    <location>
        <begin position="238"/>
        <end position="260"/>
    </location>
</feature>
<feature type="transmembrane region" description="Helical" evidence="16">
    <location>
        <begin position="109"/>
        <end position="128"/>
    </location>
</feature>
<feature type="domain" description="NADH:quinone oxidoreductase/Mrp antiporter transmembrane" evidence="17">
    <location>
        <begin position="72"/>
        <end position="355"/>
    </location>
</feature>
<feature type="transmembrane region" description="Helical" evidence="16">
    <location>
        <begin position="300"/>
        <end position="320"/>
    </location>
</feature>
<evidence type="ECO:0000256" key="2">
    <source>
        <dbReference type="ARBA" id="ARBA00009025"/>
    </source>
</evidence>
<keyword evidence="5 16" id="KW-0813">Transport</keyword>
<feature type="transmembrane region" description="Helical" evidence="16">
    <location>
        <begin position="52"/>
        <end position="73"/>
    </location>
</feature>
<feature type="transmembrane region" description="Helical" evidence="16">
    <location>
        <begin position="203"/>
        <end position="226"/>
    </location>
</feature>
<protein>
    <recommendedName>
        <fullName evidence="4 16">NADH-ubiquinone oxidoreductase chain 4</fullName>
        <ecNumber evidence="3 16">7.1.1.2</ecNumber>
    </recommendedName>
</protein>
<dbReference type="GO" id="GO:0031966">
    <property type="term" value="C:mitochondrial membrane"/>
    <property type="evidence" value="ECO:0007669"/>
    <property type="project" value="UniProtKB-SubCell"/>
</dbReference>
<dbReference type="GO" id="GO:0042773">
    <property type="term" value="P:ATP synthesis coupled electron transport"/>
    <property type="evidence" value="ECO:0007669"/>
    <property type="project" value="InterPro"/>
</dbReference>
<keyword evidence="6 16" id="KW-0679">Respiratory chain</keyword>
<keyword evidence="9 16" id="KW-0249">Electron transport</keyword>
<name>A0A141AX66_9BIVA</name>
<feature type="transmembrane region" description="Helical" evidence="16">
    <location>
        <begin position="79"/>
        <end position="97"/>
    </location>
</feature>
<keyword evidence="12 16" id="KW-0830">Ubiquinone</keyword>
<feature type="transmembrane region" description="Helical" evidence="16">
    <location>
        <begin position="388"/>
        <end position="410"/>
    </location>
</feature>
<evidence type="ECO:0000256" key="14">
    <source>
        <dbReference type="ARBA" id="ARBA00023136"/>
    </source>
</evidence>
<evidence type="ECO:0000256" key="13">
    <source>
        <dbReference type="ARBA" id="ARBA00023128"/>
    </source>
</evidence>
<evidence type="ECO:0000256" key="1">
    <source>
        <dbReference type="ARBA" id="ARBA00004225"/>
    </source>
</evidence>
<reference evidence="18" key="1">
    <citation type="submission" date="2014-10" db="EMBL/GenBank/DDBJ databases">
        <authorList>
            <person name="Seo M.-J."/>
            <person name="Seok Y.J."/>
            <person name="Cha I.-T."/>
        </authorList>
    </citation>
    <scope>NUCLEOTIDE SEQUENCE</scope>
    <source>
        <strain evidence="18">CL_98</strain>
        <tissue evidence="18">Adductor muscle</tissue>
    </source>
</reference>
<comment type="catalytic activity">
    <reaction evidence="15 16">
        <text>a ubiquinone + NADH + 5 H(+)(in) = a ubiquinol + NAD(+) + 4 H(+)(out)</text>
        <dbReference type="Rhea" id="RHEA:29091"/>
        <dbReference type="Rhea" id="RHEA-COMP:9565"/>
        <dbReference type="Rhea" id="RHEA-COMP:9566"/>
        <dbReference type="ChEBI" id="CHEBI:15378"/>
        <dbReference type="ChEBI" id="CHEBI:16389"/>
        <dbReference type="ChEBI" id="CHEBI:17976"/>
        <dbReference type="ChEBI" id="CHEBI:57540"/>
        <dbReference type="ChEBI" id="CHEBI:57945"/>
        <dbReference type="EC" id="7.1.1.2"/>
    </reaction>
</comment>
<keyword evidence="11 16" id="KW-0520">NAD</keyword>
<evidence type="ECO:0000313" key="18">
    <source>
        <dbReference type="EMBL" id="AJY78501.1"/>
    </source>
</evidence>
<evidence type="ECO:0000256" key="7">
    <source>
        <dbReference type="ARBA" id="ARBA00022692"/>
    </source>
</evidence>
<evidence type="ECO:0000256" key="12">
    <source>
        <dbReference type="ARBA" id="ARBA00023075"/>
    </source>
</evidence>
<evidence type="ECO:0000256" key="16">
    <source>
        <dbReference type="RuleBase" id="RU003297"/>
    </source>
</evidence>
<dbReference type="AlphaFoldDB" id="A0A141AX66"/>
<evidence type="ECO:0000256" key="15">
    <source>
        <dbReference type="ARBA" id="ARBA00049551"/>
    </source>
</evidence>
<dbReference type="GO" id="GO:0015990">
    <property type="term" value="P:electron transport coupled proton transport"/>
    <property type="evidence" value="ECO:0007669"/>
    <property type="project" value="TreeGrafter"/>
</dbReference>
<dbReference type="InterPro" id="IPR003918">
    <property type="entry name" value="NADH_UbQ_OxRdtase"/>
</dbReference>
<feature type="transmembrane region" description="Helical" evidence="16">
    <location>
        <begin position="361"/>
        <end position="382"/>
    </location>
</feature>
<dbReference type="PRINTS" id="PR01437">
    <property type="entry name" value="NUOXDRDTASE4"/>
</dbReference>
<comment type="function">
    <text evidence="16">Core subunit of the mitochondrial membrane respiratory chain NADH dehydrogenase (Complex I) which catalyzes electron transfer from NADH through the respiratory chain, using ubiquinone as an electron acceptor. Essential for the catalytic activity and assembly of complex I.</text>
</comment>
<dbReference type="GO" id="GO:0008137">
    <property type="term" value="F:NADH dehydrogenase (ubiquinone) activity"/>
    <property type="evidence" value="ECO:0007669"/>
    <property type="project" value="UniProtKB-UniRule"/>
</dbReference>
<evidence type="ECO:0000259" key="17">
    <source>
        <dbReference type="Pfam" id="PF00361"/>
    </source>
</evidence>
<comment type="similarity">
    <text evidence="2 16">Belongs to the complex I subunit 4 family.</text>
</comment>
<evidence type="ECO:0000256" key="6">
    <source>
        <dbReference type="ARBA" id="ARBA00022660"/>
    </source>
</evidence>
<organism evidence="18">
    <name type="scientific">Cucullaea labiata</name>
    <dbReference type="NCBI Taxonomy" id="142556"/>
    <lineage>
        <taxon>Eukaryota</taxon>
        <taxon>Metazoa</taxon>
        <taxon>Spiralia</taxon>
        <taxon>Lophotrochozoa</taxon>
        <taxon>Mollusca</taxon>
        <taxon>Bivalvia</taxon>
        <taxon>Autobranchia</taxon>
        <taxon>Pteriomorphia</taxon>
        <taxon>Arcoida</taxon>
        <taxon>Arcoidea</taxon>
        <taxon>Cucullaeidae</taxon>
        <taxon>Cucullaea</taxon>
    </lineage>
</organism>
<dbReference type="EC" id="7.1.1.2" evidence="3 16"/>
<feature type="transmembrane region" description="Helical" evidence="16">
    <location>
        <begin position="266"/>
        <end position="288"/>
    </location>
</feature>
<dbReference type="EMBL" id="KP091889">
    <property type="protein sequence ID" value="AJY78501.1"/>
    <property type="molecule type" value="Genomic_DNA"/>
</dbReference>
<evidence type="ECO:0000256" key="3">
    <source>
        <dbReference type="ARBA" id="ARBA00012944"/>
    </source>
</evidence>
<geneLocation type="mitochondrion" evidence="18"/>
<evidence type="ECO:0000256" key="10">
    <source>
        <dbReference type="ARBA" id="ARBA00022989"/>
    </source>
</evidence>
<gene>
    <name evidence="18" type="primary">ND4</name>
</gene>
<dbReference type="Pfam" id="PF00361">
    <property type="entry name" value="Proton_antipo_M"/>
    <property type="match status" value="1"/>
</dbReference>
<dbReference type="PANTHER" id="PTHR43507">
    <property type="entry name" value="NADH-UBIQUINONE OXIDOREDUCTASE CHAIN 4"/>
    <property type="match status" value="1"/>
</dbReference>
<evidence type="ECO:0000256" key="8">
    <source>
        <dbReference type="ARBA" id="ARBA00022967"/>
    </source>
</evidence>
<dbReference type="InterPro" id="IPR001750">
    <property type="entry name" value="ND/Mrp_TM"/>
</dbReference>
<evidence type="ECO:0000256" key="9">
    <source>
        <dbReference type="ARBA" id="ARBA00022982"/>
    </source>
</evidence>
<keyword evidence="7 16" id="KW-0812">Transmembrane</keyword>
<comment type="subcellular location">
    <subcellularLocation>
        <location evidence="1 16">Mitochondrion membrane</location>
        <topology evidence="1 16">Multi-pass membrane protein</topology>
    </subcellularLocation>
</comment>
<evidence type="ECO:0000256" key="4">
    <source>
        <dbReference type="ARBA" id="ARBA00021006"/>
    </source>
</evidence>
<keyword evidence="13 16" id="KW-0496">Mitochondrion</keyword>
<evidence type="ECO:0000256" key="5">
    <source>
        <dbReference type="ARBA" id="ARBA00022448"/>
    </source>
</evidence>
<dbReference type="GO" id="GO:0003954">
    <property type="term" value="F:NADH dehydrogenase activity"/>
    <property type="evidence" value="ECO:0007669"/>
    <property type="project" value="TreeGrafter"/>
</dbReference>
<feature type="transmembrane region" description="Helical" evidence="16">
    <location>
        <begin position="332"/>
        <end position="354"/>
    </location>
</feature>
<keyword evidence="8" id="KW-1278">Translocase</keyword>
<sequence length="411" mass="44897">MIVSCQHVLSSCLLVSFFFVDPMSWVLVELSVIICFFCILASMKLYSAGNGVLSFTLCVLISCFFLVLCFTSSSLLWFYWWFESSLIPLLWLIISWGYQPERLQAGKYLMIYTLVSSLPFLGVLAWIYSEACSLFMWGWFMSLSSVMVWGVVLAPFLVKSPMYGVHLWLPKAHVEAPVAGSMLLAGLTLKLGGYGIMRVSESFSFSVSGLSCSLSCGLLWGAVVTAAVCLRQADIKSLVAYSSVSHMGLVVVGILSGSIWGWGGALVLMVGHAFSSSGLFFVAGVIYNSFFSRSLVICKGLLSLCPLFGLWGFSLLAANMAAPLTLNLSGEIMLVVCIINQSMWFFLALVSISLLTAGYSLYFFASSFHGVSSGLGFSWFSLSSCNSFVFFMHIVLVFGGVMVLDLSSVWL</sequence>
<feature type="transmembrane region" description="Helical" evidence="16">
    <location>
        <begin position="134"/>
        <end position="158"/>
    </location>
</feature>
<dbReference type="GO" id="GO:0048039">
    <property type="term" value="F:ubiquinone binding"/>
    <property type="evidence" value="ECO:0007669"/>
    <property type="project" value="TreeGrafter"/>
</dbReference>